<dbReference type="EMBL" id="AB047867">
    <property type="protein sequence ID" value="BAB12288.1"/>
    <property type="molecule type" value="mRNA"/>
</dbReference>
<name>Q9GMR7_MACFA</name>
<accession>Q9GMR7</accession>
<evidence type="ECO:0000313" key="1">
    <source>
        <dbReference type="EMBL" id="BAB12288.1"/>
    </source>
</evidence>
<protein>
    <submittedName>
        <fullName evidence="1">Uncharacterized protein</fullName>
    </submittedName>
</protein>
<proteinExistence type="evidence at transcript level"/>
<reference evidence="1" key="1">
    <citation type="submission" date="2000-08" db="EMBL/GenBank/DDBJ databases">
        <title>Isolation of full-length cDNA clones from macaque brain cDNA libraries.</title>
        <authorList>
            <person name="Osada N."/>
            <person name="Hida M."/>
            <person name="Kusuda J."/>
            <person name="Tanuma R."/>
            <person name="Iseki K."/>
            <person name="Hirai M."/>
            <person name="Terao K."/>
            <person name="Suzuki Y."/>
            <person name="Sugano S."/>
            <person name="Hashimoto K."/>
        </authorList>
    </citation>
    <scope>NUCLEOTIDE SEQUENCE</scope>
    <source>
        <tissue evidence="1">Brain parietal lobe</tissue>
    </source>
</reference>
<organism evidence="1">
    <name type="scientific">Macaca fascicularis</name>
    <name type="common">Crab-eating macaque</name>
    <name type="synonym">Cynomolgus monkey</name>
    <dbReference type="NCBI Taxonomy" id="9541"/>
    <lineage>
        <taxon>Eukaryota</taxon>
        <taxon>Metazoa</taxon>
        <taxon>Chordata</taxon>
        <taxon>Craniata</taxon>
        <taxon>Vertebrata</taxon>
        <taxon>Euteleostomi</taxon>
        <taxon>Mammalia</taxon>
        <taxon>Eutheria</taxon>
        <taxon>Euarchontoglires</taxon>
        <taxon>Primates</taxon>
        <taxon>Haplorrhini</taxon>
        <taxon>Catarrhini</taxon>
        <taxon>Cercopithecidae</taxon>
        <taxon>Cercopithecinae</taxon>
        <taxon>Macaca</taxon>
    </lineage>
</organism>
<dbReference type="AlphaFoldDB" id="Q9GMR7"/>
<sequence>MVSPHLCVMYQLLHRSPARVSRALRNTLSQDSVCPESEHTRNTLGVKEVIYSSKHKILASNIS</sequence>